<evidence type="ECO:0000256" key="1">
    <source>
        <dbReference type="SAM" id="MobiDB-lite"/>
    </source>
</evidence>
<gene>
    <name evidence="3" type="ORF">Tco_1030028</name>
</gene>
<protein>
    <submittedName>
        <fullName evidence="3">DNA mismatch repair protein</fullName>
    </submittedName>
</protein>
<dbReference type="Pfam" id="PF13960">
    <property type="entry name" value="DUF4218"/>
    <property type="match status" value="1"/>
</dbReference>
<feature type="compositionally biased region" description="Acidic residues" evidence="1">
    <location>
        <begin position="179"/>
        <end position="192"/>
    </location>
</feature>
<dbReference type="Proteomes" id="UP001151760">
    <property type="component" value="Unassembled WGS sequence"/>
</dbReference>
<proteinExistence type="predicted"/>
<feature type="region of interest" description="Disordered" evidence="1">
    <location>
        <begin position="166"/>
        <end position="215"/>
    </location>
</feature>
<name>A0ABQ5G520_9ASTR</name>
<dbReference type="PANTHER" id="PTHR48258">
    <property type="entry name" value="DUF4218 DOMAIN-CONTAINING PROTEIN-RELATED"/>
    <property type="match status" value="1"/>
</dbReference>
<reference evidence="3" key="2">
    <citation type="submission" date="2022-01" db="EMBL/GenBank/DDBJ databases">
        <authorList>
            <person name="Yamashiro T."/>
            <person name="Shiraishi A."/>
            <person name="Satake H."/>
            <person name="Nakayama K."/>
        </authorList>
    </citation>
    <scope>NUCLEOTIDE SEQUENCE</scope>
</reference>
<evidence type="ECO:0000313" key="3">
    <source>
        <dbReference type="EMBL" id="GJT70742.1"/>
    </source>
</evidence>
<feature type="domain" description="DUF4218" evidence="2">
    <location>
        <begin position="1"/>
        <end position="77"/>
    </location>
</feature>
<comment type="caution">
    <text evidence="3">The sequence shown here is derived from an EMBL/GenBank/DDBJ whole genome shotgun (WGS) entry which is preliminary data.</text>
</comment>
<accession>A0ABQ5G520</accession>
<dbReference type="PANTHER" id="PTHR48258:SF15">
    <property type="entry name" value="OS02G0543900 PROTEIN"/>
    <property type="match status" value="1"/>
</dbReference>
<reference evidence="3" key="1">
    <citation type="journal article" date="2022" name="Int. J. Mol. Sci.">
        <title>Draft Genome of Tanacetum Coccineum: Genomic Comparison of Closely Related Tanacetum-Family Plants.</title>
        <authorList>
            <person name="Yamashiro T."/>
            <person name="Shiraishi A."/>
            <person name="Nakayama K."/>
            <person name="Satake H."/>
        </authorList>
    </citation>
    <scope>NUCLEOTIDE SEQUENCE</scope>
</reference>
<evidence type="ECO:0000259" key="2">
    <source>
        <dbReference type="Pfam" id="PF13960"/>
    </source>
</evidence>
<keyword evidence="4" id="KW-1185">Reference proteome</keyword>
<organism evidence="3 4">
    <name type="scientific">Tanacetum coccineum</name>
    <dbReference type="NCBI Taxonomy" id="301880"/>
    <lineage>
        <taxon>Eukaryota</taxon>
        <taxon>Viridiplantae</taxon>
        <taxon>Streptophyta</taxon>
        <taxon>Embryophyta</taxon>
        <taxon>Tracheophyta</taxon>
        <taxon>Spermatophyta</taxon>
        <taxon>Magnoliopsida</taxon>
        <taxon>eudicotyledons</taxon>
        <taxon>Gunneridae</taxon>
        <taxon>Pentapetalae</taxon>
        <taxon>asterids</taxon>
        <taxon>campanulids</taxon>
        <taxon>Asterales</taxon>
        <taxon>Asteraceae</taxon>
        <taxon>Asteroideae</taxon>
        <taxon>Anthemideae</taxon>
        <taxon>Anthemidinae</taxon>
        <taxon>Tanacetum</taxon>
    </lineage>
</organism>
<dbReference type="EMBL" id="BQNB010018105">
    <property type="protein sequence ID" value="GJT70742.1"/>
    <property type="molecule type" value="Genomic_DNA"/>
</dbReference>
<dbReference type="InterPro" id="IPR025452">
    <property type="entry name" value="DUF4218"/>
</dbReference>
<evidence type="ECO:0000313" key="4">
    <source>
        <dbReference type="Proteomes" id="UP001151760"/>
    </source>
</evidence>
<sequence>MTHRLIHLPFKANKGGPFQYRWTFPFERKMRTLKGYVKNTARLEGCIAKISLDNECLNFCSMYLNDVETLFNKVERNNEMVDIDGDISFFSCKGRLLGSKITRDISNNELEKIHTYILHNCDEMVELIKVSDVRGLQVNKESAAQSSLKRGSNLLELVDGITFSSDSTGKASKTHLLIDEENIDDEETDPSDLESSKKEGSSQEDESSQEDYTDS</sequence>
<feature type="compositionally biased region" description="Acidic residues" evidence="1">
    <location>
        <begin position="202"/>
        <end position="215"/>
    </location>
</feature>